<dbReference type="RefSeq" id="WP_189881652.1">
    <property type="nucleotide sequence ID" value="NZ_BMVN01000001.1"/>
</dbReference>
<name>A0ABQ3CDX9_9ACTN</name>
<reference evidence="2" key="1">
    <citation type="journal article" date="2019" name="Int. J. Syst. Evol. Microbiol.">
        <title>The Global Catalogue of Microorganisms (GCM) 10K type strain sequencing project: providing services to taxonomists for standard genome sequencing and annotation.</title>
        <authorList>
            <consortium name="The Broad Institute Genomics Platform"/>
            <consortium name="The Broad Institute Genome Sequencing Center for Infectious Disease"/>
            <person name="Wu L."/>
            <person name="Ma J."/>
        </authorList>
    </citation>
    <scope>NUCLEOTIDE SEQUENCE [LARGE SCALE GENOMIC DNA]</scope>
    <source>
        <strain evidence="2">JCM 4733</strain>
    </source>
</reference>
<evidence type="ECO:0000313" key="1">
    <source>
        <dbReference type="EMBL" id="GHA03247.1"/>
    </source>
</evidence>
<gene>
    <name evidence="1" type="ORF">GCM10010345_04350</name>
</gene>
<dbReference type="Proteomes" id="UP000653644">
    <property type="component" value="Unassembled WGS sequence"/>
</dbReference>
<accession>A0ABQ3CDX9</accession>
<evidence type="ECO:0000313" key="2">
    <source>
        <dbReference type="Proteomes" id="UP000653644"/>
    </source>
</evidence>
<dbReference type="EMBL" id="BMVN01000001">
    <property type="protein sequence ID" value="GHA03247.1"/>
    <property type="molecule type" value="Genomic_DNA"/>
</dbReference>
<organism evidence="1 2">
    <name type="scientific">Streptomyces canarius</name>
    <dbReference type="NCBI Taxonomy" id="285453"/>
    <lineage>
        <taxon>Bacteria</taxon>
        <taxon>Bacillati</taxon>
        <taxon>Actinomycetota</taxon>
        <taxon>Actinomycetes</taxon>
        <taxon>Kitasatosporales</taxon>
        <taxon>Streptomycetaceae</taxon>
        <taxon>Streptomyces</taxon>
    </lineage>
</organism>
<sequence>MSDELPSPDMPLALDVPQNAPLVSEWLFGTNALLMQPQGATKTAELIADVTSLEVKLWDT</sequence>
<keyword evidence="2" id="KW-1185">Reference proteome</keyword>
<proteinExistence type="predicted"/>
<comment type="caution">
    <text evidence="1">The sequence shown here is derived from an EMBL/GenBank/DDBJ whole genome shotgun (WGS) entry which is preliminary data.</text>
</comment>
<protein>
    <submittedName>
        <fullName evidence="1">Uncharacterized protein</fullName>
    </submittedName>
</protein>